<gene>
    <name evidence="1" type="ORF">CVO77_00340</name>
</gene>
<dbReference type="Proteomes" id="UP000238954">
    <property type="component" value="Chromosome"/>
</dbReference>
<comment type="caution">
    <text evidence="1">The sequence shown here is derived from an EMBL/GenBank/DDBJ whole genome shotgun (WGS) entry which is preliminary data.</text>
</comment>
<evidence type="ECO:0000313" key="1">
    <source>
        <dbReference type="EMBL" id="PQM29422.1"/>
    </source>
</evidence>
<keyword evidence="2" id="KW-1185">Reference proteome</keyword>
<reference evidence="2" key="1">
    <citation type="submission" date="2017-11" db="EMBL/GenBank/DDBJ databases">
        <title>The complete genome sequence of Sphingopyxis pomeranensis sp. nov. strain WS5A3p.</title>
        <authorList>
            <person name="Kaminski M.A."/>
        </authorList>
    </citation>
    <scope>NUCLEOTIDE SEQUENCE [LARGE SCALE GENOMIC DNA]</scope>
    <source>
        <strain evidence="2">WS5A3p</strain>
    </source>
</reference>
<proteinExistence type="predicted"/>
<dbReference type="EMBL" id="PHFW01000001">
    <property type="protein sequence ID" value="PQM29422.1"/>
    <property type="molecule type" value="Genomic_DNA"/>
</dbReference>
<sequence>MRGNQSGPGNGTHLLLSQPFIVEDWSDDEGPLMVVSPLKYLRFDRESGCVVDHPVHTALTASNFSADASEP</sequence>
<protein>
    <submittedName>
        <fullName evidence="1">Uncharacterized protein</fullName>
    </submittedName>
</protein>
<accession>A0A2S8BAH7</accession>
<organism evidence="1 2">
    <name type="scientific">Sphingopyxis lindanitolerans</name>
    <dbReference type="NCBI Taxonomy" id="2054227"/>
    <lineage>
        <taxon>Bacteria</taxon>
        <taxon>Pseudomonadati</taxon>
        <taxon>Pseudomonadota</taxon>
        <taxon>Alphaproteobacteria</taxon>
        <taxon>Sphingomonadales</taxon>
        <taxon>Sphingomonadaceae</taxon>
        <taxon>Sphingopyxis</taxon>
    </lineage>
</organism>
<evidence type="ECO:0000313" key="2">
    <source>
        <dbReference type="Proteomes" id="UP000238954"/>
    </source>
</evidence>
<dbReference type="AlphaFoldDB" id="A0A2S8BAH7"/>
<name>A0A2S8BAH7_9SPHN</name>